<organism evidence="2 3">
    <name type="scientific">Botrimarina colliarenosi</name>
    <dbReference type="NCBI Taxonomy" id="2528001"/>
    <lineage>
        <taxon>Bacteria</taxon>
        <taxon>Pseudomonadati</taxon>
        <taxon>Planctomycetota</taxon>
        <taxon>Planctomycetia</taxon>
        <taxon>Pirellulales</taxon>
        <taxon>Lacipirellulaceae</taxon>
        <taxon>Botrimarina</taxon>
    </lineage>
</organism>
<comment type="caution">
    <text evidence="2">The sequence shown here is derived from an EMBL/GenBank/DDBJ whole genome shotgun (WGS) entry which is preliminary data.</text>
</comment>
<evidence type="ECO:0000313" key="3">
    <source>
        <dbReference type="Proteomes" id="UP000317421"/>
    </source>
</evidence>
<keyword evidence="3" id="KW-1185">Reference proteome</keyword>
<dbReference type="RefSeq" id="WP_146445614.1">
    <property type="nucleotide sequence ID" value="NZ_SJPR01000004.1"/>
</dbReference>
<reference evidence="2 3" key="1">
    <citation type="submission" date="2019-02" db="EMBL/GenBank/DDBJ databases">
        <title>Deep-cultivation of Planctomycetes and their phenomic and genomic characterization uncovers novel biology.</title>
        <authorList>
            <person name="Wiegand S."/>
            <person name="Jogler M."/>
            <person name="Boedeker C."/>
            <person name="Pinto D."/>
            <person name="Vollmers J."/>
            <person name="Rivas-Marin E."/>
            <person name="Kohn T."/>
            <person name="Peeters S.H."/>
            <person name="Heuer A."/>
            <person name="Rast P."/>
            <person name="Oberbeckmann S."/>
            <person name="Bunk B."/>
            <person name="Jeske O."/>
            <person name="Meyerdierks A."/>
            <person name="Storesund J.E."/>
            <person name="Kallscheuer N."/>
            <person name="Luecker S."/>
            <person name="Lage O.M."/>
            <person name="Pohl T."/>
            <person name="Merkel B.J."/>
            <person name="Hornburger P."/>
            <person name="Mueller R.-W."/>
            <person name="Bruemmer F."/>
            <person name="Labrenz M."/>
            <person name="Spormann A.M."/>
            <person name="Op Den Camp H."/>
            <person name="Overmann J."/>
            <person name="Amann R."/>
            <person name="Jetten M.S.M."/>
            <person name="Mascher T."/>
            <person name="Medema M.H."/>
            <person name="Devos D.P."/>
            <person name="Kaster A.-K."/>
            <person name="Ovreas L."/>
            <person name="Rohde M."/>
            <person name="Galperin M.Y."/>
            <person name="Jogler C."/>
        </authorList>
    </citation>
    <scope>NUCLEOTIDE SEQUENCE [LARGE SCALE GENOMIC DNA]</scope>
    <source>
        <strain evidence="2 3">Pla108</strain>
    </source>
</reference>
<protein>
    <recommendedName>
        <fullName evidence="4">PEP-CTERM protein-sorting domain-containing protein</fullName>
    </recommendedName>
</protein>
<name>A0A5C6A910_9BACT</name>
<sequence precursor="true">MKPLVQRCFAASLALGLVLAAAGAQAQIGPITSGPGGSPVPPIVVPVPQDPLTYEFDFGSPLNRVQVDYATGAGAFEKWLRPDPDQNADGTVDMWDLNQFLAQPILTLNEYLTVGAGGPAWTDWHEEILTPDWQWGVVSISTPGVVGPTNLTISQSGPKVDFFFDPLVPGTDVDIRKELFFTGTMTSQMASDFLSGQFAIRVAEYPTSVPEPVALPLVGLALCGAAICQLRRRWDDEASRGAEAQARV</sequence>
<evidence type="ECO:0008006" key="4">
    <source>
        <dbReference type="Google" id="ProtNLM"/>
    </source>
</evidence>
<evidence type="ECO:0000313" key="2">
    <source>
        <dbReference type="EMBL" id="TWT95798.1"/>
    </source>
</evidence>
<proteinExistence type="predicted"/>
<accession>A0A5C6A910</accession>
<dbReference type="AlphaFoldDB" id="A0A5C6A910"/>
<keyword evidence="1" id="KW-0732">Signal</keyword>
<gene>
    <name evidence="2" type="ORF">Pla108_28750</name>
</gene>
<dbReference type="EMBL" id="SJPR01000004">
    <property type="protein sequence ID" value="TWT95798.1"/>
    <property type="molecule type" value="Genomic_DNA"/>
</dbReference>
<feature type="signal peptide" evidence="1">
    <location>
        <begin position="1"/>
        <end position="26"/>
    </location>
</feature>
<feature type="chain" id="PRO_5022956626" description="PEP-CTERM protein-sorting domain-containing protein" evidence="1">
    <location>
        <begin position="27"/>
        <end position="248"/>
    </location>
</feature>
<dbReference type="Proteomes" id="UP000317421">
    <property type="component" value="Unassembled WGS sequence"/>
</dbReference>
<evidence type="ECO:0000256" key="1">
    <source>
        <dbReference type="SAM" id="SignalP"/>
    </source>
</evidence>
<dbReference type="OrthoDB" id="9835245at2"/>